<sequence length="79" mass="8776">MFKPFKLLFNRIEASRSNEKTQPWLKALEPLNEPPPHFSEHSSKASSTMNTSSNASTVEERAEVTSSGDGGVLHSRWSS</sequence>
<dbReference type="AlphaFoldDB" id="A0A8H7ARJ8"/>
<gene>
    <name evidence="2" type="ORF">GJ744_004383</name>
</gene>
<feature type="region of interest" description="Disordered" evidence="1">
    <location>
        <begin position="30"/>
        <end position="79"/>
    </location>
</feature>
<dbReference type="Proteomes" id="UP000606974">
    <property type="component" value="Unassembled WGS sequence"/>
</dbReference>
<evidence type="ECO:0000313" key="2">
    <source>
        <dbReference type="EMBL" id="KAF7514058.1"/>
    </source>
</evidence>
<comment type="caution">
    <text evidence="2">The sequence shown here is derived from an EMBL/GenBank/DDBJ whole genome shotgun (WGS) entry which is preliminary data.</text>
</comment>
<feature type="compositionally biased region" description="Low complexity" evidence="1">
    <location>
        <begin position="44"/>
        <end position="57"/>
    </location>
</feature>
<evidence type="ECO:0000256" key="1">
    <source>
        <dbReference type="SAM" id="MobiDB-lite"/>
    </source>
</evidence>
<accession>A0A8H7ARJ8</accession>
<name>A0A8H7ARJ8_9EURO</name>
<evidence type="ECO:0000313" key="3">
    <source>
        <dbReference type="Proteomes" id="UP000606974"/>
    </source>
</evidence>
<keyword evidence="3" id="KW-1185">Reference proteome</keyword>
<organism evidence="2 3">
    <name type="scientific">Endocarpon pusillum</name>
    <dbReference type="NCBI Taxonomy" id="364733"/>
    <lineage>
        <taxon>Eukaryota</taxon>
        <taxon>Fungi</taxon>
        <taxon>Dikarya</taxon>
        <taxon>Ascomycota</taxon>
        <taxon>Pezizomycotina</taxon>
        <taxon>Eurotiomycetes</taxon>
        <taxon>Chaetothyriomycetidae</taxon>
        <taxon>Verrucariales</taxon>
        <taxon>Verrucariaceae</taxon>
        <taxon>Endocarpon</taxon>
    </lineage>
</organism>
<reference evidence="2" key="1">
    <citation type="submission" date="2020-02" db="EMBL/GenBank/DDBJ databases">
        <authorList>
            <person name="Palmer J.M."/>
        </authorList>
    </citation>
    <scope>NUCLEOTIDE SEQUENCE</scope>
    <source>
        <strain evidence="2">EPUS1.4</strain>
        <tissue evidence="2">Thallus</tissue>
    </source>
</reference>
<protein>
    <submittedName>
        <fullName evidence="2">Uncharacterized protein</fullName>
    </submittedName>
</protein>
<dbReference type="EMBL" id="JAACFV010000002">
    <property type="protein sequence ID" value="KAF7514058.1"/>
    <property type="molecule type" value="Genomic_DNA"/>
</dbReference>
<proteinExistence type="predicted"/>